<dbReference type="Gene3D" id="1.20.120.520">
    <property type="entry name" value="nmb1532 protein domain like"/>
    <property type="match status" value="1"/>
</dbReference>
<evidence type="ECO:0000259" key="1">
    <source>
        <dbReference type="Pfam" id="PF01814"/>
    </source>
</evidence>
<comment type="caution">
    <text evidence="2">The sequence shown here is derived from an EMBL/GenBank/DDBJ whole genome shotgun (WGS) entry which is preliminary data.</text>
</comment>
<proteinExistence type="predicted"/>
<dbReference type="AlphaFoldDB" id="A0A0F9FCA2"/>
<feature type="domain" description="Hemerythrin-like" evidence="1">
    <location>
        <begin position="40"/>
        <end position="180"/>
    </location>
</feature>
<protein>
    <recommendedName>
        <fullName evidence="1">Hemerythrin-like domain-containing protein</fullName>
    </recommendedName>
</protein>
<evidence type="ECO:0000313" key="2">
    <source>
        <dbReference type="EMBL" id="KKL83999.1"/>
    </source>
</evidence>
<accession>A0A0F9FCA2</accession>
<dbReference type="CDD" id="cd12108">
    <property type="entry name" value="Hr-like"/>
    <property type="match status" value="1"/>
</dbReference>
<dbReference type="EMBL" id="LAZR01021823">
    <property type="protein sequence ID" value="KKL83999.1"/>
    <property type="molecule type" value="Genomic_DNA"/>
</dbReference>
<reference evidence="2" key="1">
    <citation type="journal article" date="2015" name="Nature">
        <title>Complex archaea that bridge the gap between prokaryotes and eukaryotes.</title>
        <authorList>
            <person name="Spang A."/>
            <person name="Saw J.H."/>
            <person name="Jorgensen S.L."/>
            <person name="Zaremba-Niedzwiedzka K."/>
            <person name="Martijn J."/>
            <person name="Lind A.E."/>
            <person name="van Eijk R."/>
            <person name="Schleper C."/>
            <person name="Guy L."/>
            <person name="Ettema T.J."/>
        </authorList>
    </citation>
    <scope>NUCLEOTIDE SEQUENCE</scope>
</reference>
<gene>
    <name evidence="2" type="ORF">LCGC14_1969120</name>
</gene>
<name>A0A0F9FCA2_9ZZZZ</name>
<organism evidence="2">
    <name type="scientific">marine sediment metagenome</name>
    <dbReference type="NCBI Taxonomy" id="412755"/>
    <lineage>
        <taxon>unclassified sequences</taxon>
        <taxon>metagenomes</taxon>
        <taxon>ecological metagenomes</taxon>
    </lineage>
</organism>
<dbReference type="Pfam" id="PF01814">
    <property type="entry name" value="Hemerythrin"/>
    <property type="match status" value="1"/>
</dbReference>
<sequence length="188" mass="21642">MNTPDLPLESRPGLPEPLRVLVRELPREGWEAHRNFSQLTRFWLDRHLLFRDVLGRLRTGSEAFMDGQRDARAHAQETQRYAGFLLNELHGHHQIEDQHYFPVLQSLDPRLEHGFALLDQDHDALDGHIKALADTTNGFLRTAATPEARDSAGALTTHLTEFERFLDRHLTDEEELVVPTILTYAPRL</sequence>
<dbReference type="InterPro" id="IPR012312">
    <property type="entry name" value="Hemerythrin-like"/>
</dbReference>